<dbReference type="Proteomes" id="UP000184471">
    <property type="component" value="Unassembled WGS sequence"/>
</dbReference>
<proteinExistence type="predicted"/>
<dbReference type="AlphaFoldDB" id="A0A1M5JRN3"/>
<dbReference type="EMBL" id="FQVX01000002">
    <property type="protein sequence ID" value="SHG42929.1"/>
    <property type="molecule type" value="Genomic_DNA"/>
</dbReference>
<keyword evidence="2" id="KW-1185">Reference proteome</keyword>
<reference evidence="1 2" key="1">
    <citation type="submission" date="2016-11" db="EMBL/GenBank/DDBJ databases">
        <authorList>
            <person name="Jaros S."/>
            <person name="Januszkiewicz K."/>
            <person name="Wedrychowicz H."/>
        </authorList>
    </citation>
    <scope>NUCLEOTIDE SEQUENCE [LARGE SCALE GENOMIC DNA]</scope>
    <source>
        <strain evidence="1 2">DSM 45408</strain>
    </source>
</reference>
<protein>
    <submittedName>
        <fullName evidence="1">Uncharacterized protein</fullName>
    </submittedName>
</protein>
<evidence type="ECO:0000313" key="2">
    <source>
        <dbReference type="Proteomes" id="UP000184471"/>
    </source>
</evidence>
<evidence type="ECO:0000313" key="1">
    <source>
        <dbReference type="EMBL" id="SHG42929.1"/>
    </source>
</evidence>
<accession>A0A1M5JRN3</accession>
<name>A0A1M5JRN3_9ACTN</name>
<gene>
    <name evidence="1" type="ORF">SAMN05444351_2614</name>
</gene>
<organism evidence="1 2">
    <name type="scientific">Geodermatophilus nigrescens</name>
    <dbReference type="NCBI Taxonomy" id="1070870"/>
    <lineage>
        <taxon>Bacteria</taxon>
        <taxon>Bacillati</taxon>
        <taxon>Actinomycetota</taxon>
        <taxon>Actinomycetes</taxon>
        <taxon>Geodermatophilales</taxon>
        <taxon>Geodermatophilaceae</taxon>
        <taxon>Geodermatophilus</taxon>
    </lineage>
</organism>
<sequence>MLAFVAVAGGAVTWRVLTAGPDTPQELVEEYLSARQSYDWVASWELICHSEQAANGPIDRYIRLQDAAVATTGPLNDGLTFRVAGVRANGSTAPQSHVVDVEFRRDDETHRMALLVVEEGGGLRVCGSR</sequence>